<evidence type="ECO:0000313" key="3">
    <source>
        <dbReference type="Proteomes" id="UP000034581"/>
    </source>
</evidence>
<organism evidence="2 3">
    <name type="scientific">candidate division CPR3 bacterium GW2011_GWF2_35_18</name>
    <dbReference type="NCBI Taxonomy" id="1618350"/>
    <lineage>
        <taxon>Bacteria</taxon>
        <taxon>Bacteria division CPR3</taxon>
    </lineage>
</organism>
<protein>
    <recommendedName>
        <fullName evidence="1">HD domain-containing protein</fullName>
    </recommendedName>
</protein>
<dbReference type="EMBL" id="LBQB01000007">
    <property type="protein sequence ID" value="KKP69395.1"/>
    <property type="molecule type" value="Genomic_DNA"/>
</dbReference>
<dbReference type="SUPFAM" id="SSF109604">
    <property type="entry name" value="HD-domain/PDEase-like"/>
    <property type="match status" value="1"/>
</dbReference>
<dbReference type="Gene3D" id="1.10.3210.10">
    <property type="entry name" value="Hypothetical protein af1432"/>
    <property type="match status" value="1"/>
</dbReference>
<proteinExistence type="predicted"/>
<dbReference type="Pfam" id="PF01966">
    <property type="entry name" value="HD"/>
    <property type="match status" value="1"/>
</dbReference>
<feature type="domain" description="HD" evidence="1">
    <location>
        <begin position="24"/>
        <end position="135"/>
    </location>
</feature>
<accession>A0A0G0E2H4</accession>
<gene>
    <name evidence="2" type="ORF">UR67_C0007G0100</name>
</gene>
<evidence type="ECO:0000313" key="2">
    <source>
        <dbReference type="EMBL" id="KKP69395.1"/>
    </source>
</evidence>
<dbReference type="InterPro" id="IPR003607">
    <property type="entry name" value="HD/PDEase_dom"/>
</dbReference>
<dbReference type="InterPro" id="IPR006674">
    <property type="entry name" value="HD_domain"/>
</dbReference>
<dbReference type="STRING" id="1618350.UR67_C0007G0100"/>
<dbReference type="CDD" id="cd00077">
    <property type="entry name" value="HDc"/>
    <property type="match status" value="1"/>
</dbReference>
<reference evidence="2 3" key="1">
    <citation type="journal article" date="2015" name="Nature">
        <title>rRNA introns, odd ribosomes, and small enigmatic genomes across a large radiation of phyla.</title>
        <authorList>
            <person name="Brown C.T."/>
            <person name="Hug L.A."/>
            <person name="Thomas B.C."/>
            <person name="Sharon I."/>
            <person name="Castelle C.J."/>
            <person name="Singh A."/>
            <person name="Wilkins M.J."/>
            <person name="Williams K.H."/>
            <person name="Banfield J.F."/>
        </authorList>
    </citation>
    <scope>NUCLEOTIDE SEQUENCE [LARGE SCALE GENOMIC DNA]</scope>
</reference>
<comment type="caution">
    <text evidence="2">The sequence shown here is derived from an EMBL/GenBank/DDBJ whole genome shotgun (WGS) entry which is preliminary data.</text>
</comment>
<dbReference type="Proteomes" id="UP000034581">
    <property type="component" value="Unassembled WGS sequence"/>
</dbReference>
<name>A0A0G0E2H4_UNCC3</name>
<evidence type="ECO:0000259" key="1">
    <source>
        <dbReference type="Pfam" id="PF01966"/>
    </source>
</evidence>
<dbReference type="AlphaFoldDB" id="A0A0G0E2H4"/>
<sequence length="189" mass="22532">MKTAKLSAIKKFLQKSMPHNGHNFSHVDRVRKNALKFAECLKISDKLDLNLLQAICYLHDVTYIEYKGTIYPHIFESVLVKKELLKILPKFKINDQEAQVIIKACIKHPHSFPYKRLNYEMDFYTRLLQDADTVDYFHEERLQMVKENINKVPFLGKYIFFFIHRAFLSGKKKLPQYLNFPELYEKTQL</sequence>